<feature type="compositionally biased region" description="Basic and acidic residues" evidence="1">
    <location>
        <begin position="1"/>
        <end position="11"/>
    </location>
</feature>
<dbReference type="EMBL" id="BNAU01000002">
    <property type="protein sequence ID" value="GHE93991.1"/>
    <property type="molecule type" value="Genomic_DNA"/>
</dbReference>
<keyword evidence="3" id="KW-1185">Reference proteome</keyword>
<dbReference type="InterPro" id="IPR023606">
    <property type="entry name" value="CoA-Trfase_III_dom_1_sf"/>
</dbReference>
<dbReference type="Gene3D" id="3.30.1540.10">
    <property type="entry name" value="formyl-coa transferase, domain 3"/>
    <property type="match status" value="1"/>
</dbReference>
<dbReference type="PANTHER" id="PTHR48228">
    <property type="entry name" value="SUCCINYL-COA--D-CITRAMALATE COA-TRANSFERASE"/>
    <property type="match status" value="1"/>
</dbReference>
<evidence type="ECO:0000256" key="1">
    <source>
        <dbReference type="SAM" id="MobiDB-lite"/>
    </source>
</evidence>
<evidence type="ECO:0008006" key="4">
    <source>
        <dbReference type="Google" id="ProtNLM"/>
    </source>
</evidence>
<reference evidence="3" key="1">
    <citation type="journal article" date="2019" name="Int. J. Syst. Evol. Microbiol.">
        <title>The Global Catalogue of Microorganisms (GCM) 10K type strain sequencing project: providing services to taxonomists for standard genome sequencing and annotation.</title>
        <authorList>
            <consortium name="The Broad Institute Genomics Platform"/>
            <consortium name="The Broad Institute Genome Sequencing Center for Infectious Disease"/>
            <person name="Wu L."/>
            <person name="Ma J."/>
        </authorList>
    </citation>
    <scope>NUCLEOTIDE SEQUENCE [LARGE SCALE GENOMIC DNA]</scope>
    <source>
        <strain evidence="3">CGMCC 4.7677</strain>
    </source>
</reference>
<feature type="region of interest" description="Disordered" evidence="1">
    <location>
        <begin position="1"/>
        <end position="105"/>
    </location>
</feature>
<feature type="region of interest" description="Disordered" evidence="1">
    <location>
        <begin position="443"/>
        <end position="465"/>
    </location>
</feature>
<dbReference type="PANTHER" id="PTHR48228:SF5">
    <property type="entry name" value="ALPHA-METHYLACYL-COA RACEMASE"/>
    <property type="match status" value="1"/>
</dbReference>
<dbReference type="InterPro" id="IPR044855">
    <property type="entry name" value="CoA-Trfase_III_dom3_sf"/>
</dbReference>
<dbReference type="Pfam" id="PF02515">
    <property type="entry name" value="CoA_transf_3"/>
    <property type="match status" value="1"/>
</dbReference>
<protein>
    <recommendedName>
        <fullName evidence="4">Alpha-methylacyl-CoA racemase</fullName>
    </recommendedName>
</protein>
<comment type="caution">
    <text evidence="2">The sequence shown here is derived from an EMBL/GenBank/DDBJ whole genome shotgun (WGS) entry which is preliminary data.</text>
</comment>
<gene>
    <name evidence="2" type="ORF">GCM10017786_28530</name>
</gene>
<organism evidence="2 3">
    <name type="scientific">Amycolatopsis deserti</name>
    <dbReference type="NCBI Taxonomy" id="185696"/>
    <lineage>
        <taxon>Bacteria</taxon>
        <taxon>Bacillati</taxon>
        <taxon>Actinomycetota</taxon>
        <taxon>Actinomycetes</taxon>
        <taxon>Pseudonocardiales</taxon>
        <taxon>Pseudonocardiaceae</taxon>
        <taxon>Amycolatopsis</taxon>
    </lineage>
</organism>
<dbReference type="InterPro" id="IPR050509">
    <property type="entry name" value="CoA-transferase_III"/>
</dbReference>
<dbReference type="Gene3D" id="3.40.50.10540">
    <property type="entry name" value="Crotonobetainyl-coa:carnitine coa-transferase, domain 1"/>
    <property type="match status" value="1"/>
</dbReference>
<sequence length="483" mass="50341">MTPEPHARREGGASCEDAPVGGSYAGGEGAPVGGLHAGREDAPVGGLHAGREDAPVGGLHAGREDGPVGGLHAGREDAPVGGLHAGREDGPVGGPHPGREEAPVGGPLSGVRVVALAGMGPTPFASMLLADMGAEVVRVTRPPNRRARALGQTDGLRPEHDLANRGVGAVAADLKSAEGVEDVLRLAGAADVFIEGYRPGVAERLGLGPEVLLRRNPAIVYARLTGYGQTGPLAREAGHDINYVAQTGALHAMARAGEAPRPPINLLGDYAGGALVAAYGIVCAVLEARSSGRGQVVDAAMVDGVALLTAKIQGLRAAGRYSDDPGTNYLDSGAPFYDTYRCADGRYLAVGALEPDFYREFVARLGVGTEDWPAQDDRDAWPRLRQLIAAALARKSRDEWVEIYAGTDACVTPVLTFDEAADHPHNAGRGVFTRVGDVLHPRPAPRFSRTPAREPQAPSADELDLRKLVHEWSEARGLGDRSA</sequence>
<dbReference type="Gene3D" id="3.30.60.110">
    <property type="match status" value="1"/>
</dbReference>
<dbReference type="SUPFAM" id="SSF89796">
    <property type="entry name" value="CoA-transferase family III (CaiB/BaiF)"/>
    <property type="match status" value="1"/>
</dbReference>
<dbReference type="InterPro" id="IPR003673">
    <property type="entry name" value="CoA-Trfase_fam_III"/>
</dbReference>
<feature type="compositionally biased region" description="Gly residues" evidence="1">
    <location>
        <begin position="23"/>
        <end position="36"/>
    </location>
</feature>
<proteinExistence type="predicted"/>
<name>A0ABQ3IYQ5_9PSEU</name>
<evidence type="ECO:0000313" key="2">
    <source>
        <dbReference type="EMBL" id="GHE93991.1"/>
    </source>
</evidence>
<dbReference type="Proteomes" id="UP000605897">
    <property type="component" value="Unassembled WGS sequence"/>
</dbReference>
<evidence type="ECO:0000313" key="3">
    <source>
        <dbReference type="Proteomes" id="UP000605897"/>
    </source>
</evidence>
<accession>A0ABQ3IYQ5</accession>